<gene>
    <name evidence="1" type="primary">CFDP2</name>
    <name evidence="1" type="ORF">TR99362</name>
</gene>
<organism evidence="1">
    <name type="scientific">Schistocephalus solidus</name>
    <name type="common">Tapeworm</name>
    <dbReference type="NCBI Taxonomy" id="70667"/>
    <lineage>
        <taxon>Eukaryota</taxon>
        <taxon>Metazoa</taxon>
        <taxon>Spiralia</taxon>
        <taxon>Lophotrochozoa</taxon>
        <taxon>Platyhelminthes</taxon>
        <taxon>Cestoda</taxon>
        <taxon>Eucestoda</taxon>
        <taxon>Diphyllobothriidea</taxon>
        <taxon>Diphyllobothriidae</taxon>
        <taxon>Schistocephalus</taxon>
    </lineage>
</organism>
<reference evidence="1" key="1">
    <citation type="submission" date="2016-01" db="EMBL/GenBank/DDBJ databases">
        <title>Reference transcriptome for the parasite Schistocephalus solidus: insights into the molecular evolution of parasitism.</title>
        <authorList>
            <person name="Hebert F.O."/>
            <person name="Grambauer S."/>
            <person name="Barber I."/>
            <person name="Landry C.R."/>
            <person name="Aubin-Horth N."/>
        </authorList>
    </citation>
    <scope>NUCLEOTIDE SEQUENCE</scope>
</reference>
<evidence type="ECO:0000313" key="1">
    <source>
        <dbReference type="EMBL" id="JAP57962.1"/>
    </source>
</evidence>
<dbReference type="AlphaFoldDB" id="A0A0X3QAY1"/>
<accession>A0A0X3QAY1</accession>
<sequence length="136" mass="15123">MAAVNRRSISVLATAVLRSGSRGKELEKTTSNKQSRRPLGTRMYLKYPRYPVKISDCSITILVTAATGTDTLRNRGPVAQANSIRAGVLNRILGIRCWNVQTFLYPGNQNLMVHSRDQYVDVCCLPEVRIPMSAAR</sequence>
<proteinExistence type="predicted"/>
<dbReference type="EMBL" id="GEEE01005263">
    <property type="protein sequence ID" value="JAP57962.1"/>
    <property type="molecule type" value="Transcribed_RNA"/>
</dbReference>
<protein>
    <submittedName>
        <fullName evidence="1">Craniofacial development protein 2</fullName>
    </submittedName>
</protein>
<name>A0A0X3QAY1_SCHSO</name>